<feature type="non-terminal residue" evidence="1">
    <location>
        <position position="1"/>
    </location>
</feature>
<feature type="non-terminal residue" evidence="1">
    <location>
        <position position="164"/>
    </location>
</feature>
<proteinExistence type="predicted"/>
<dbReference type="GO" id="GO:0008483">
    <property type="term" value="F:transaminase activity"/>
    <property type="evidence" value="ECO:0007669"/>
    <property type="project" value="UniProtKB-KW"/>
</dbReference>
<evidence type="ECO:0000313" key="1">
    <source>
        <dbReference type="EMBL" id="JAG19020.1"/>
    </source>
</evidence>
<accession>A0A0A9XPJ1</accession>
<name>A0A0A9XPJ1_LYGHE</name>
<reference evidence="1" key="1">
    <citation type="journal article" date="2014" name="PLoS ONE">
        <title>Transcriptome-Based Identification of ABC Transporters in the Western Tarnished Plant Bug Lygus hesperus.</title>
        <authorList>
            <person name="Hull J.J."/>
            <person name="Chaney K."/>
            <person name="Geib S.M."/>
            <person name="Fabrick J.A."/>
            <person name="Brent C.S."/>
            <person name="Walsh D."/>
            <person name="Lavine L.C."/>
        </authorList>
    </citation>
    <scope>NUCLEOTIDE SEQUENCE</scope>
</reference>
<keyword evidence="1" id="KW-0808">Transferase</keyword>
<dbReference type="AlphaFoldDB" id="A0A0A9XPJ1"/>
<organism evidence="1">
    <name type="scientific">Lygus hesperus</name>
    <name type="common">Western plant bug</name>
    <dbReference type="NCBI Taxonomy" id="30085"/>
    <lineage>
        <taxon>Eukaryota</taxon>
        <taxon>Metazoa</taxon>
        <taxon>Ecdysozoa</taxon>
        <taxon>Arthropoda</taxon>
        <taxon>Hexapoda</taxon>
        <taxon>Insecta</taxon>
        <taxon>Pterygota</taxon>
        <taxon>Neoptera</taxon>
        <taxon>Paraneoptera</taxon>
        <taxon>Hemiptera</taxon>
        <taxon>Heteroptera</taxon>
        <taxon>Panheteroptera</taxon>
        <taxon>Cimicomorpha</taxon>
        <taxon>Miridae</taxon>
        <taxon>Mirini</taxon>
        <taxon>Lygus</taxon>
    </lineage>
</organism>
<gene>
    <name evidence="1" type="primary">glmS_2</name>
    <name evidence="1" type="ORF">CM83_816</name>
</gene>
<dbReference type="EMBL" id="GBHO01024584">
    <property type="protein sequence ID" value="JAG19020.1"/>
    <property type="molecule type" value="Transcribed_RNA"/>
</dbReference>
<protein>
    <submittedName>
        <fullName evidence="1">Glucosamine--fructose-6-phosphate aminotransferase [isomerizing]</fullName>
    </submittedName>
</protein>
<reference evidence="1" key="2">
    <citation type="submission" date="2014-07" db="EMBL/GenBank/DDBJ databases">
        <authorList>
            <person name="Hull J."/>
        </authorList>
    </citation>
    <scope>NUCLEOTIDE SEQUENCE</scope>
</reference>
<keyword evidence="1" id="KW-0032">Aminotransferase</keyword>
<sequence>KPWITPGILSAIRKRDRMHTKVKKQPFNTNLKNSYNAYRNTLNKLIRKEKEKYYLTQLKQWEGNPNKTWKIIKESTNGRIKDHFPLEEWKNEQGYESETQIVNKLNNYFTTIGSKLAQKISTSNETMVELDEGNSSAASMFLYKISEEEITKVTTTMKGGSAPG</sequence>